<reference evidence="2 3" key="1">
    <citation type="journal article" date="2015" name="Plant Cell">
        <title>Oil accumulation by the oleaginous diatom Fistulifera solaris as revealed by the genome and transcriptome.</title>
        <authorList>
            <person name="Tanaka T."/>
            <person name="Maeda Y."/>
            <person name="Veluchamy A."/>
            <person name="Tanaka M."/>
            <person name="Abida H."/>
            <person name="Marechal E."/>
            <person name="Bowler C."/>
            <person name="Muto M."/>
            <person name="Sunaga Y."/>
            <person name="Tanaka M."/>
            <person name="Yoshino T."/>
            <person name="Taniguchi T."/>
            <person name="Fukuda Y."/>
            <person name="Nemoto M."/>
            <person name="Matsumoto M."/>
            <person name="Wong P.S."/>
            <person name="Aburatani S."/>
            <person name="Fujibuchi W."/>
        </authorList>
    </citation>
    <scope>NUCLEOTIDE SEQUENCE [LARGE SCALE GENOMIC DNA]</scope>
    <source>
        <strain evidence="2 3">JPCC DA0580</strain>
    </source>
</reference>
<feature type="region of interest" description="Disordered" evidence="1">
    <location>
        <begin position="149"/>
        <end position="267"/>
    </location>
</feature>
<gene>
    <name evidence="2" type="ORF">FisN_24Hh142</name>
</gene>
<feature type="compositionally biased region" description="Basic residues" evidence="1">
    <location>
        <begin position="220"/>
        <end position="236"/>
    </location>
</feature>
<evidence type="ECO:0000256" key="1">
    <source>
        <dbReference type="SAM" id="MobiDB-lite"/>
    </source>
</evidence>
<evidence type="ECO:0000313" key="2">
    <source>
        <dbReference type="EMBL" id="GAX17789.1"/>
    </source>
</evidence>
<feature type="compositionally biased region" description="Basic residues" evidence="1">
    <location>
        <begin position="104"/>
        <end position="124"/>
    </location>
</feature>
<dbReference type="InParanoid" id="A0A1Z5JV45"/>
<feature type="region of interest" description="Disordered" evidence="1">
    <location>
        <begin position="344"/>
        <end position="386"/>
    </location>
</feature>
<proteinExistence type="predicted"/>
<protein>
    <submittedName>
        <fullName evidence="2">Uncharacterized protein</fullName>
    </submittedName>
</protein>
<feature type="compositionally biased region" description="Low complexity" evidence="1">
    <location>
        <begin position="357"/>
        <end position="372"/>
    </location>
</feature>
<evidence type="ECO:0000313" key="3">
    <source>
        <dbReference type="Proteomes" id="UP000198406"/>
    </source>
</evidence>
<feature type="region of interest" description="Disordered" evidence="1">
    <location>
        <begin position="102"/>
        <end position="130"/>
    </location>
</feature>
<dbReference type="EMBL" id="BDSP01000122">
    <property type="protein sequence ID" value="GAX17789.1"/>
    <property type="molecule type" value="Genomic_DNA"/>
</dbReference>
<sequence>MTTDVGQPAKLDQEKIVRSLAELFADEEGIPLIDYASTLHQLSQRDDDSFRSSEETTSDFEDNNPLVGFLNAQEFWQMFALLLSADQSLSTTEVDALKSEVRYQHQRNSKTKTRRKSSVRRRKVVRAEGEVEGTADALLASATTTTTRLRVRKVSKSKDGDANDSPVTSRGRSPSSSTRRNSLPRRASSGPRRSSISDGEILKCPSTPNAPLTPNARASSRSKGRTRRLSIGKSPRRMYDSNNNNNNNEGTEDEDDNPDPVPESPKIGQLYLSSVDVEKIKQAMVARSVKVTDEKPSRRGSWLDTPKALIGMALPGGSKPSSPKSPNAYKSLDDPVISWVRVAPPSTSILRKKSPRRSSTSSPATTPPTHSRNNSGDLTPHAKQLHAIPMGSLYSFKSGYDT</sequence>
<dbReference type="AlphaFoldDB" id="A0A1Z5JV45"/>
<feature type="compositionally biased region" description="Polar residues" evidence="1">
    <location>
        <begin position="206"/>
        <end position="219"/>
    </location>
</feature>
<accession>A0A1Z5JV45</accession>
<name>A0A1Z5JV45_FISSO</name>
<comment type="caution">
    <text evidence="2">The sequence shown here is derived from an EMBL/GenBank/DDBJ whole genome shotgun (WGS) entry which is preliminary data.</text>
</comment>
<dbReference type="Proteomes" id="UP000198406">
    <property type="component" value="Unassembled WGS sequence"/>
</dbReference>
<feature type="compositionally biased region" description="Low complexity" evidence="1">
    <location>
        <begin position="165"/>
        <end position="197"/>
    </location>
</feature>
<organism evidence="2 3">
    <name type="scientific">Fistulifera solaris</name>
    <name type="common">Oleaginous diatom</name>
    <dbReference type="NCBI Taxonomy" id="1519565"/>
    <lineage>
        <taxon>Eukaryota</taxon>
        <taxon>Sar</taxon>
        <taxon>Stramenopiles</taxon>
        <taxon>Ochrophyta</taxon>
        <taxon>Bacillariophyta</taxon>
        <taxon>Bacillariophyceae</taxon>
        <taxon>Bacillariophycidae</taxon>
        <taxon>Naviculales</taxon>
        <taxon>Naviculaceae</taxon>
        <taxon>Fistulifera</taxon>
    </lineage>
</organism>
<keyword evidence="3" id="KW-1185">Reference proteome</keyword>